<protein>
    <recommendedName>
        <fullName evidence="4">Ubiquitin-like domain-containing protein</fullName>
    </recommendedName>
</protein>
<reference evidence="2" key="1">
    <citation type="submission" date="2020-11" db="EMBL/GenBank/DDBJ databases">
        <authorList>
            <person name="Tran Van P."/>
        </authorList>
    </citation>
    <scope>NUCLEOTIDE SEQUENCE</scope>
</reference>
<feature type="region of interest" description="Disordered" evidence="1">
    <location>
        <begin position="140"/>
        <end position="160"/>
    </location>
</feature>
<keyword evidence="3" id="KW-1185">Reference proteome</keyword>
<dbReference type="EMBL" id="OC919885">
    <property type="protein sequence ID" value="CAD7652008.1"/>
    <property type="molecule type" value="Genomic_DNA"/>
</dbReference>
<evidence type="ECO:0000256" key="1">
    <source>
        <dbReference type="SAM" id="MobiDB-lite"/>
    </source>
</evidence>
<dbReference type="Proteomes" id="UP000728032">
    <property type="component" value="Unassembled WGS sequence"/>
</dbReference>
<dbReference type="EMBL" id="CAJPVJ010005060">
    <property type="protein sequence ID" value="CAG2169192.1"/>
    <property type="molecule type" value="Genomic_DNA"/>
</dbReference>
<dbReference type="AlphaFoldDB" id="A0A7R9M228"/>
<evidence type="ECO:0000313" key="2">
    <source>
        <dbReference type="EMBL" id="CAD7652008.1"/>
    </source>
</evidence>
<evidence type="ECO:0000313" key="3">
    <source>
        <dbReference type="Proteomes" id="UP000728032"/>
    </source>
</evidence>
<proteinExistence type="predicted"/>
<accession>A0A7R9M228</accession>
<sequence length="341" mass="37829">MASRPLSIIVSVKTLRPEVDDYWLLIPTDVQTIADLKRHVMSIEAIDCHRHQDVDLWLADGVLRDGNTSVGDILQNRDRIEMRAKSCGDKRFANRSAGDKYAIEWVFVTQISLELFPIFSCESDADSEDSRTTYTVSKCTPKTSRNGSKQTSLASGVNGSMDELFGSSVVDGRKDPDDSEPSNWTKHLVDDKYVLTVKLTSFWDNLLNPMSYPFSNSDDEYYSMIHTLGANRTVSKKSFNTSDSLYDDCMDQTLVTNRSDHSLHKRLDARQTPSNTVATDGHTFTTAPVDSSTPVANHSLNNTVTMTTTTGAPMTPPETPPEVISDTCDGRRCSTTVSCVE</sequence>
<organism evidence="2">
    <name type="scientific">Oppiella nova</name>
    <dbReference type="NCBI Taxonomy" id="334625"/>
    <lineage>
        <taxon>Eukaryota</taxon>
        <taxon>Metazoa</taxon>
        <taxon>Ecdysozoa</taxon>
        <taxon>Arthropoda</taxon>
        <taxon>Chelicerata</taxon>
        <taxon>Arachnida</taxon>
        <taxon>Acari</taxon>
        <taxon>Acariformes</taxon>
        <taxon>Sarcoptiformes</taxon>
        <taxon>Oribatida</taxon>
        <taxon>Brachypylina</taxon>
        <taxon>Oppioidea</taxon>
        <taxon>Oppiidae</taxon>
        <taxon>Oppiella</taxon>
    </lineage>
</organism>
<name>A0A7R9M228_9ACAR</name>
<dbReference type="OrthoDB" id="10599845at2759"/>
<feature type="compositionally biased region" description="Polar residues" evidence="1">
    <location>
        <begin position="140"/>
        <end position="158"/>
    </location>
</feature>
<gene>
    <name evidence="2" type="ORF">ONB1V03_LOCUS8675</name>
</gene>
<evidence type="ECO:0008006" key="4">
    <source>
        <dbReference type="Google" id="ProtNLM"/>
    </source>
</evidence>